<dbReference type="Proteomes" id="UP000321514">
    <property type="component" value="Unassembled WGS sequence"/>
</dbReference>
<comment type="caution">
    <text evidence="3">The sequence shown here is derived from an EMBL/GenBank/DDBJ whole genome shotgun (WGS) entry which is preliminary data.</text>
</comment>
<dbReference type="InterPro" id="IPR043167">
    <property type="entry name" value="LpxI_C_sf"/>
</dbReference>
<organism evidence="3 6">
    <name type="scientific">Myxococcus fulvus</name>
    <dbReference type="NCBI Taxonomy" id="33"/>
    <lineage>
        <taxon>Bacteria</taxon>
        <taxon>Pseudomonadati</taxon>
        <taxon>Myxococcota</taxon>
        <taxon>Myxococcia</taxon>
        <taxon>Myxococcales</taxon>
        <taxon>Cystobacterineae</taxon>
        <taxon>Myxococcaceae</taxon>
        <taxon>Myxococcus</taxon>
    </lineage>
</organism>
<dbReference type="EMBL" id="BJXR01000027">
    <property type="protein sequence ID" value="GEN07993.1"/>
    <property type="molecule type" value="Genomic_DNA"/>
</dbReference>
<dbReference type="Pfam" id="PF06230">
    <property type="entry name" value="LpxI_C"/>
    <property type="match status" value="1"/>
</dbReference>
<reference evidence="3 6" key="2">
    <citation type="submission" date="2019-07" db="EMBL/GenBank/DDBJ databases">
        <title>Whole genome shotgun sequence of Myxococcus fulvus NBRC 100333.</title>
        <authorList>
            <person name="Hosoyama A."/>
            <person name="Uohara A."/>
            <person name="Ohji S."/>
            <person name="Ichikawa N."/>
        </authorList>
    </citation>
    <scope>NUCLEOTIDE SEQUENCE [LARGE SCALE GENOMIC DNA]</scope>
    <source>
        <strain evidence="3 6">NBRC 100333</strain>
    </source>
</reference>
<evidence type="ECO:0000259" key="1">
    <source>
        <dbReference type="Pfam" id="PF06230"/>
    </source>
</evidence>
<protein>
    <recommendedName>
        <fullName evidence="7">LpxI family protein</fullName>
    </recommendedName>
</protein>
<feature type="domain" description="LpxI N-terminal" evidence="2">
    <location>
        <begin position="9"/>
        <end position="137"/>
    </location>
</feature>
<dbReference type="RefSeq" id="WP_046718218.1">
    <property type="nucleotide sequence ID" value="NZ_BJXR01000027.1"/>
</dbReference>
<dbReference type="Pfam" id="PF17930">
    <property type="entry name" value="LpxI_N"/>
    <property type="match status" value="1"/>
</dbReference>
<gene>
    <name evidence="3" type="ORF">MFU01_30300</name>
    <name evidence="4" type="ORF">SAMN05443572_106585</name>
</gene>
<dbReference type="OrthoDB" id="9789836at2"/>
<feature type="domain" description="LpxI C-terminal" evidence="1">
    <location>
        <begin position="141"/>
        <end position="270"/>
    </location>
</feature>
<name>A0A511T301_MYXFU</name>
<dbReference type="STRING" id="1334629.MFUL124B02_28455"/>
<dbReference type="PANTHER" id="PTHR39962">
    <property type="entry name" value="BLL4848 PROTEIN"/>
    <property type="match status" value="1"/>
</dbReference>
<evidence type="ECO:0008006" key="7">
    <source>
        <dbReference type="Google" id="ProtNLM"/>
    </source>
</evidence>
<dbReference type="InterPro" id="IPR010415">
    <property type="entry name" value="LpxI_C"/>
</dbReference>
<dbReference type="InterPro" id="IPR041255">
    <property type="entry name" value="LpxI_N"/>
</dbReference>
<evidence type="ECO:0000259" key="2">
    <source>
        <dbReference type="Pfam" id="PF17930"/>
    </source>
</evidence>
<dbReference type="Gene3D" id="3.40.50.20">
    <property type="match status" value="1"/>
</dbReference>
<dbReference type="EMBL" id="FOIB01000006">
    <property type="protein sequence ID" value="SEU23741.1"/>
    <property type="molecule type" value="Genomic_DNA"/>
</dbReference>
<evidence type="ECO:0000313" key="5">
    <source>
        <dbReference type="Proteomes" id="UP000183760"/>
    </source>
</evidence>
<dbReference type="InterPro" id="IPR053174">
    <property type="entry name" value="LpxI"/>
</dbReference>
<keyword evidence="5" id="KW-1185">Reference proteome</keyword>
<evidence type="ECO:0000313" key="3">
    <source>
        <dbReference type="EMBL" id="GEN07993.1"/>
    </source>
</evidence>
<sequence length="273" mass="28370">MEHAPPDGRIGLIAGNGQLPLLFARAARARGLEVVAVAHKGETNPALASEVGSLTWVRVGQVNRIQKAFVAAGVKQAAMAGGIGRVKALSEARPDLGAVRIISRLRSFRDDALLRAVAADFESRGITIIAPTDFLGEVLCPEGHLAGPELSPTQAQDVALGREVAALLGQADVGQTVVVHQGHVLALEAVEGTDEAIRRGGKLGGAGAVVVKRCKPQQDLRFDLPAAGPRTLEVMKEVGARVLALEAGRTVLLDAPELFANARAAGITLVGVR</sequence>
<evidence type="ECO:0000313" key="4">
    <source>
        <dbReference type="EMBL" id="SEU23741.1"/>
    </source>
</evidence>
<reference evidence="4 5" key="1">
    <citation type="submission" date="2016-10" db="EMBL/GenBank/DDBJ databases">
        <authorList>
            <person name="Varghese N."/>
            <person name="Submissions S."/>
        </authorList>
    </citation>
    <scope>NUCLEOTIDE SEQUENCE [LARGE SCALE GENOMIC DNA]</scope>
    <source>
        <strain evidence="4 5">DSM 16525</strain>
    </source>
</reference>
<dbReference type="Proteomes" id="UP000183760">
    <property type="component" value="Unassembled WGS sequence"/>
</dbReference>
<accession>A0A511T301</accession>
<dbReference type="AlphaFoldDB" id="A0A511T301"/>
<evidence type="ECO:0000313" key="6">
    <source>
        <dbReference type="Proteomes" id="UP000321514"/>
    </source>
</evidence>
<dbReference type="PANTHER" id="PTHR39962:SF1">
    <property type="entry name" value="LPXI FAMILY PROTEIN"/>
    <property type="match status" value="1"/>
</dbReference>
<proteinExistence type="predicted"/>
<dbReference type="Gene3D" id="3.40.140.80">
    <property type="match status" value="1"/>
</dbReference>